<dbReference type="SUPFAM" id="SSF56935">
    <property type="entry name" value="Porins"/>
    <property type="match status" value="1"/>
</dbReference>
<dbReference type="RefSeq" id="WP_206576073.1">
    <property type="nucleotide sequence ID" value="NZ_JAFKCV010000331.1"/>
</dbReference>
<dbReference type="Pfam" id="PF00593">
    <property type="entry name" value="TonB_dep_Rec_b-barrel"/>
    <property type="match status" value="1"/>
</dbReference>
<protein>
    <submittedName>
        <fullName evidence="5">TonB-dependent receptor</fullName>
    </submittedName>
</protein>
<gene>
    <name evidence="5" type="ORF">J0A66_22810</name>
</gene>
<evidence type="ECO:0000256" key="3">
    <source>
        <dbReference type="ARBA" id="ARBA00023237"/>
    </source>
</evidence>
<keyword evidence="3" id="KW-0998">Cell outer membrane</keyword>
<evidence type="ECO:0000256" key="2">
    <source>
        <dbReference type="ARBA" id="ARBA00023136"/>
    </source>
</evidence>
<keyword evidence="2" id="KW-0472">Membrane</keyword>
<dbReference type="InterPro" id="IPR036942">
    <property type="entry name" value="Beta-barrel_TonB_sf"/>
</dbReference>
<feature type="non-terminal residue" evidence="5">
    <location>
        <position position="99"/>
    </location>
</feature>
<name>A0A939DSR1_9ALTE</name>
<organism evidence="5 6">
    <name type="scientific">Bowmanella dokdonensis</name>
    <dbReference type="NCBI Taxonomy" id="751969"/>
    <lineage>
        <taxon>Bacteria</taxon>
        <taxon>Pseudomonadati</taxon>
        <taxon>Pseudomonadota</taxon>
        <taxon>Gammaproteobacteria</taxon>
        <taxon>Alteromonadales</taxon>
        <taxon>Alteromonadaceae</taxon>
        <taxon>Bowmanella</taxon>
    </lineage>
</organism>
<sequence>YELRAGLVYRLNEHSGVKLDYGGAFRAAYGVETHFNLIVCCDQQGNNTGGLRGNPQLEPERISTINLQYYRTTENSRHALTLFHSDLSHLVSRLRASDR</sequence>
<comment type="caution">
    <text evidence="5">The sequence shown here is derived from an EMBL/GenBank/DDBJ whole genome shotgun (WGS) entry which is preliminary data.</text>
</comment>
<dbReference type="GO" id="GO:0009279">
    <property type="term" value="C:cell outer membrane"/>
    <property type="evidence" value="ECO:0007669"/>
    <property type="project" value="UniProtKB-SubCell"/>
</dbReference>
<feature type="domain" description="TonB-dependent receptor-like beta-barrel" evidence="4">
    <location>
        <begin position="4"/>
        <end position="93"/>
    </location>
</feature>
<dbReference type="AlphaFoldDB" id="A0A939DSR1"/>
<dbReference type="Proteomes" id="UP000664654">
    <property type="component" value="Unassembled WGS sequence"/>
</dbReference>
<feature type="non-terminal residue" evidence="5">
    <location>
        <position position="1"/>
    </location>
</feature>
<dbReference type="EMBL" id="JAFKCV010000331">
    <property type="protein sequence ID" value="MBN7828069.1"/>
    <property type="molecule type" value="Genomic_DNA"/>
</dbReference>
<evidence type="ECO:0000256" key="1">
    <source>
        <dbReference type="ARBA" id="ARBA00004442"/>
    </source>
</evidence>
<keyword evidence="5" id="KW-0675">Receptor</keyword>
<keyword evidence="6" id="KW-1185">Reference proteome</keyword>
<proteinExistence type="predicted"/>
<evidence type="ECO:0000313" key="5">
    <source>
        <dbReference type="EMBL" id="MBN7828069.1"/>
    </source>
</evidence>
<reference evidence="5" key="1">
    <citation type="submission" date="2021-03" db="EMBL/GenBank/DDBJ databases">
        <title>novel species isolated from a fishpond in China.</title>
        <authorList>
            <person name="Lu H."/>
            <person name="Cai Z."/>
        </authorList>
    </citation>
    <scope>NUCLEOTIDE SEQUENCE</scope>
    <source>
        <strain evidence="5">JCM 30855</strain>
    </source>
</reference>
<dbReference type="Gene3D" id="2.40.170.20">
    <property type="entry name" value="TonB-dependent receptor, beta-barrel domain"/>
    <property type="match status" value="1"/>
</dbReference>
<accession>A0A939DSR1</accession>
<evidence type="ECO:0000259" key="4">
    <source>
        <dbReference type="Pfam" id="PF00593"/>
    </source>
</evidence>
<evidence type="ECO:0000313" key="6">
    <source>
        <dbReference type="Proteomes" id="UP000664654"/>
    </source>
</evidence>
<dbReference type="InterPro" id="IPR000531">
    <property type="entry name" value="Beta-barrel_TonB"/>
</dbReference>
<comment type="subcellular location">
    <subcellularLocation>
        <location evidence="1">Cell outer membrane</location>
    </subcellularLocation>
</comment>